<reference evidence="1 2" key="1">
    <citation type="submission" date="2019-08" db="EMBL/GenBank/DDBJ databases">
        <title>Deep-cultivation of Planctomycetes and their phenomic and genomic characterization uncovers novel biology.</title>
        <authorList>
            <person name="Wiegand S."/>
            <person name="Jogler M."/>
            <person name="Boedeker C."/>
            <person name="Pinto D."/>
            <person name="Vollmers J."/>
            <person name="Rivas-Marin E."/>
            <person name="Kohn T."/>
            <person name="Peeters S.H."/>
            <person name="Heuer A."/>
            <person name="Rast P."/>
            <person name="Oberbeckmann S."/>
            <person name="Bunk B."/>
            <person name="Jeske O."/>
            <person name="Meyerdierks A."/>
            <person name="Storesund J.E."/>
            <person name="Kallscheuer N."/>
            <person name="Luecker S."/>
            <person name="Lage O.M."/>
            <person name="Pohl T."/>
            <person name="Merkel B.J."/>
            <person name="Hornburger P."/>
            <person name="Mueller R.-W."/>
            <person name="Bruemmer F."/>
            <person name="Labrenz M."/>
            <person name="Spormann A.M."/>
            <person name="Op den Camp H."/>
            <person name="Overmann J."/>
            <person name="Amann R."/>
            <person name="Jetten M.S.M."/>
            <person name="Mascher T."/>
            <person name="Medema M.H."/>
            <person name="Devos D.P."/>
            <person name="Kaster A.-K."/>
            <person name="Ovreas L."/>
            <person name="Rohde M."/>
            <person name="Galperin M.Y."/>
            <person name="Jogler C."/>
        </authorList>
    </citation>
    <scope>NUCLEOTIDE SEQUENCE [LARGE SCALE GENOMIC DNA]</scope>
    <source>
        <strain evidence="1 2">OJF2</strain>
    </source>
</reference>
<dbReference type="EMBL" id="CP042997">
    <property type="protein sequence ID" value="QEH35105.1"/>
    <property type="molecule type" value="Genomic_DNA"/>
</dbReference>
<sequence>MLRLASDADVHGELIRGLRRRQPALDLIRVQDALPEGTPDPEVLAWAAAERRVLLTP</sequence>
<evidence type="ECO:0000313" key="1">
    <source>
        <dbReference type="EMBL" id="QEH35105.1"/>
    </source>
</evidence>
<evidence type="ECO:0000313" key="2">
    <source>
        <dbReference type="Proteomes" id="UP000324233"/>
    </source>
</evidence>
<protein>
    <submittedName>
        <fullName evidence="1">Uncharacterized protein</fullName>
    </submittedName>
</protein>
<dbReference type="KEGG" id="agv:OJF2_36500"/>
<dbReference type="RefSeq" id="WP_168221881.1">
    <property type="nucleotide sequence ID" value="NZ_CP042997.1"/>
</dbReference>
<dbReference type="AlphaFoldDB" id="A0A5B9W4Q1"/>
<gene>
    <name evidence="1" type="ORF">OJF2_36500</name>
</gene>
<name>A0A5B9W4Q1_9BACT</name>
<accession>A0A5B9W4Q1</accession>
<keyword evidence="2" id="KW-1185">Reference proteome</keyword>
<organism evidence="1 2">
    <name type="scientific">Aquisphaera giovannonii</name>
    <dbReference type="NCBI Taxonomy" id="406548"/>
    <lineage>
        <taxon>Bacteria</taxon>
        <taxon>Pseudomonadati</taxon>
        <taxon>Planctomycetota</taxon>
        <taxon>Planctomycetia</taxon>
        <taxon>Isosphaerales</taxon>
        <taxon>Isosphaeraceae</taxon>
        <taxon>Aquisphaera</taxon>
    </lineage>
</organism>
<proteinExistence type="predicted"/>
<dbReference type="Proteomes" id="UP000324233">
    <property type="component" value="Chromosome"/>
</dbReference>